<dbReference type="RefSeq" id="WP_394009946.1">
    <property type="nucleotide sequence ID" value="NZ_JBAFUR010000005.1"/>
</dbReference>
<proteinExistence type="predicted"/>
<name>A0ABW6ZJY5_9HYPH</name>
<dbReference type="Proteomes" id="UP001604043">
    <property type="component" value="Unassembled WGS sequence"/>
</dbReference>
<dbReference type="InterPro" id="IPR058110">
    <property type="entry name" value="GCG_CRPN_dom"/>
</dbReference>
<evidence type="ECO:0000256" key="1">
    <source>
        <dbReference type="SAM" id="SignalP"/>
    </source>
</evidence>
<keyword evidence="3" id="KW-1185">Reference proteome</keyword>
<sequence>MRALTLLALAAPALGALAAPAAAFPLPQAPEVATVQTVAGGCGVGFHRGPWGGCRGNGAVYVAPHAVVVAPRPVVVAPGPVVVAPVRHCWWRAGPYGSVRVCN</sequence>
<evidence type="ECO:0000313" key="3">
    <source>
        <dbReference type="Proteomes" id="UP001604043"/>
    </source>
</evidence>
<organism evidence="2 3">
    <name type="scientific">Xanthobacter aminoxidans</name>
    <dbReference type="NCBI Taxonomy" id="186280"/>
    <lineage>
        <taxon>Bacteria</taxon>
        <taxon>Pseudomonadati</taxon>
        <taxon>Pseudomonadota</taxon>
        <taxon>Alphaproteobacteria</taxon>
        <taxon>Hyphomicrobiales</taxon>
        <taxon>Xanthobacteraceae</taxon>
        <taxon>Xanthobacter</taxon>
    </lineage>
</organism>
<feature type="signal peptide" evidence="1">
    <location>
        <begin position="1"/>
        <end position="18"/>
    </location>
</feature>
<dbReference type="EMBL" id="JBAFUR010000005">
    <property type="protein sequence ID" value="MFG1254146.1"/>
    <property type="molecule type" value="Genomic_DNA"/>
</dbReference>
<evidence type="ECO:0000313" key="2">
    <source>
        <dbReference type="EMBL" id="MFG1254146.1"/>
    </source>
</evidence>
<accession>A0ABW6ZJY5</accession>
<comment type="caution">
    <text evidence="2">The sequence shown here is derived from an EMBL/GenBank/DDBJ whole genome shotgun (WGS) entry which is preliminary data.</text>
</comment>
<dbReference type="NCBIfam" id="NF047412">
    <property type="entry name" value="sig_GCG_CRPN_rpt"/>
    <property type="match status" value="1"/>
</dbReference>
<reference evidence="2 3" key="1">
    <citation type="submission" date="2024-02" db="EMBL/GenBank/DDBJ databases">
        <title>Expansion and revision of Xanthobacter and proposal of Roseixanthobacter gen. nov.</title>
        <authorList>
            <person name="Soltysiak M.P.M."/>
            <person name="Jalihal A."/>
            <person name="Ory A."/>
            <person name="Chrisophersen C."/>
            <person name="Lee A.D."/>
            <person name="Boulton J."/>
            <person name="Springer M."/>
        </authorList>
    </citation>
    <scope>NUCLEOTIDE SEQUENCE [LARGE SCALE GENOMIC DNA]</scope>
    <source>
        <strain evidence="2 3">CB5</strain>
    </source>
</reference>
<feature type="chain" id="PRO_5046913426" evidence="1">
    <location>
        <begin position="19"/>
        <end position="103"/>
    </location>
</feature>
<keyword evidence="1" id="KW-0732">Signal</keyword>
<protein>
    <submittedName>
        <fullName evidence="2">Uncharacterized protein</fullName>
    </submittedName>
</protein>
<gene>
    <name evidence="2" type="ORF">V5F30_18180</name>
</gene>